<dbReference type="PANTHER" id="PTHR32089">
    <property type="entry name" value="METHYL-ACCEPTING CHEMOTAXIS PROTEIN MCPB"/>
    <property type="match status" value="1"/>
</dbReference>
<dbReference type="AlphaFoldDB" id="A0A7W7Y3G8"/>
<dbReference type="PROSITE" id="PS50885">
    <property type="entry name" value="HAMP"/>
    <property type="match status" value="1"/>
</dbReference>
<organism evidence="8 9">
    <name type="scientific">Desulfurispira natronophila</name>
    <dbReference type="NCBI Taxonomy" id="682562"/>
    <lineage>
        <taxon>Bacteria</taxon>
        <taxon>Pseudomonadati</taxon>
        <taxon>Chrysiogenota</taxon>
        <taxon>Chrysiogenia</taxon>
        <taxon>Chrysiogenales</taxon>
        <taxon>Chrysiogenaceae</taxon>
        <taxon>Desulfurispira</taxon>
    </lineage>
</organism>
<keyword evidence="2 4" id="KW-0807">Transducer</keyword>
<dbReference type="GO" id="GO:0007165">
    <property type="term" value="P:signal transduction"/>
    <property type="evidence" value="ECO:0007669"/>
    <property type="project" value="UniProtKB-KW"/>
</dbReference>
<dbReference type="PRINTS" id="PR00260">
    <property type="entry name" value="CHEMTRNSDUCR"/>
</dbReference>
<dbReference type="CDD" id="cd11386">
    <property type="entry name" value="MCP_signal"/>
    <property type="match status" value="1"/>
</dbReference>
<dbReference type="Proteomes" id="UP000528322">
    <property type="component" value="Unassembled WGS sequence"/>
</dbReference>
<keyword evidence="9" id="KW-1185">Reference proteome</keyword>
<name>A0A7W7Y3G8_9BACT</name>
<dbReference type="GO" id="GO:0016020">
    <property type="term" value="C:membrane"/>
    <property type="evidence" value="ECO:0007669"/>
    <property type="project" value="UniProtKB-SubCell"/>
</dbReference>
<comment type="subcellular location">
    <subcellularLocation>
        <location evidence="1">Membrane</location>
    </subcellularLocation>
</comment>
<comment type="caution">
    <text evidence="8">The sequence shown here is derived from an EMBL/GenBank/DDBJ whole genome shotgun (WGS) entry which is preliminary data.</text>
</comment>
<dbReference type="InterPro" id="IPR004090">
    <property type="entry name" value="Chemotax_Me-accpt_rcpt"/>
</dbReference>
<dbReference type="InterPro" id="IPR029151">
    <property type="entry name" value="Sensor-like_sf"/>
</dbReference>
<feature type="transmembrane region" description="Helical" evidence="5">
    <location>
        <begin position="291"/>
        <end position="314"/>
    </location>
</feature>
<dbReference type="SUPFAM" id="SSF58104">
    <property type="entry name" value="Methyl-accepting chemotaxis protein (MCP) signaling domain"/>
    <property type="match status" value="1"/>
</dbReference>
<dbReference type="GO" id="GO:0004888">
    <property type="term" value="F:transmembrane signaling receptor activity"/>
    <property type="evidence" value="ECO:0007669"/>
    <property type="project" value="InterPro"/>
</dbReference>
<evidence type="ECO:0000256" key="4">
    <source>
        <dbReference type="PROSITE-ProRule" id="PRU00284"/>
    </source>
</evidence>
<gene>
    <name evidence="8" type="ORF">HNR37_000643</name>
</gene>
<evidence type="ECO:0000256" key="2">
    <source>
        <dbReference type="ARBA" id="ARBA00023224"/>
    </source>
</evidence>
<protein>
    <submittedName>
        <fullName evidence="8">Methyl-accepting chemotaxis protein</fullName>
    </submittedName>
</protein>
<dbReference type="PANTHER" id="PTHR32089:SF112">
    <property type="entry name" value="LYSOZYME-LIKE PROTEIN-RELATED"/>
    <property type="match status" value="1"/>
</dbReference>
<dbReference type="SMART" id="SM00304">
    <property type="entry name" value="HAMP"/>
    <property type="match status" value="2"/>
</dbReference>
<dbReference type="InterPro" id="IPR003660">
    <property type="entry name" value="HAMP_dom"/>
</dbReference>
<evidence type="ECO:0000256" key="5">
    <source>
        <dbReference type="SAM" id="Phobius"/>
    </source>
</evidence>
<dbReference type="SUPFAM" id="SSF103190">
    <property type="entry name" value="Sensory domain-like"/>
    <property type="match status" value="1"/>
</dbReference>
<sequence length="659" mass="71710">MKVKFMILVLAVGVLFLAGALLLINSEQNRFTQQRIAEIAQQLQQASMDAQTEKEQETLSIAMTLASNQSIHRGIILGDRERDRVLHELSELSQSFADHTETNNLRVQIHDSDGHTYLRTFAPDFYGDDLASFRPTAQRIMQERVPFTALEPGARAITLRALAPIFRAGNYIGAIEISTGFGSISRDFQSRGDRYIVLLNEQGLRASPGLADNRKVGPFTAINDNWFNNETFAFADQVDYQHLQQHGYDMTEKFFVTFAPLVDFEDNEIGLHVVGMPMERFNQAFESSNRIIGFMLFTMVASIVAIVVTVYFLLRYVVTPPIQLTVQSASTIADGDFRQELPVNTNDEFGQLAQAFNRMGEELSRALHQINHAVNNLSAKSVTMSDTAQQLTSGAESQSNATSELAAATHQMSSTVDQIAQNIHSSSEHAQSTLEASSAGNVAVQHTIEKIQHIATNVHESAESVGSLGDAVGEISEFTGVIDDIADQTNLLALNAAIEAARAGDSGRGFAVVADEVRKLAERTQESTAEINSKIAELETQARQAVKSIAQSVELVDEGRDTANIAGERLQDITRLADDLADMTSQIAAAAQEQAATTSQIAGNVESVQGIANGNAQLAQDITIAADELSRIADTLGSQTAQFQLKARAEQGLLYTGND</sequence>
<dbReference type="SMART" id="SM00283">
    <property type="entry name" value="MA"/>
    <property type="match status" value="1"/>
</dbReference>
<proteinExistence type="inferred from homology"/>
<evidence type="ECO:0000313" key="8">
    <source>
        <dbReference type="EMBL" id="MBB5021334.1"/>
    </source>
</evidence>
<dbReference type="PROSITE" id="PS50111">
    <property type="entry name" value="CHEMOTAXIS_TRANSDUC_2"/>
    <property type="match status" value="1"/>
</dbReference>
<evidence type="ECO:0000256" key="1">
    <source>
        <dbReference type="ARBA" id="ARBA00004370"/>
    </source>
</evidence>
<feature type="domain" description="HAMP" evidence="7">
    <location>
        <begin position="321"/>
        <end position="368"/>
    </location>
</feature>
<comment type="similarity">
    <text evidence="3">Belongs to the methyl-accepting chemotaxis (MCP) protein family.</text>
</comment>
<evidence type="ECO:0000259" key="7">
    <source>
        <dbReference type="PROSITE" id="PS50885"/>
    </source>
</evidence>
<dbReference type="FunFam" id="1.10.287.950:FF:000001">
    <property type="entry name" value="Methyl-accepting chemotaxis sensory transducer"/>
    <property type="match status" value="1"/>
</dbReference>
<dbReference type="CDD" id="cd06225">
    <property type="entry name" value="HAMP"/>
    <property type="match status" value="1"/>
</dbReference>
<evidence type="ECO:0000313" key="9">
    <source>
        <dbReference type="Proteomes" id="UP000528322"/>
    </source>
</evidence>
<keyword evidence="5" id="KW-1133">Transmembrane helix</keyword>
<evidence type="ECO:0000256" key="3">
    <source>
        <dbReference type="ARBA" id="ARBA00029447"/>
    </source>
</evidence>
<dbReference type="Gene3D" id="1.10.287.950">
    <property type="entry name" value="Methyl-accepting chemotaxis protein"/>
    <property type="match status" value="1"/>
</dbReference>
<dbReference type="EMBL" id="JACHID010000003">
    <property type="protein sequence ID" value="MBB5021334.1"/>
    <property type="molecule type" value="Genomic_DNA"/>
</dbReference>
<evidence type="ECO:0000259" key="6">
    <source>
        <dbReference type="PROSITE" id="PS50111"/>
    </source>
</evidence>
<dbReference type="InterPro" id="IPR029150">
    <property type="entry name" value="dCache_3"/>
</dbReference>
<feature type="domain" description="Methyl-accepting transducer" evidence="6">
    <location>
        <begin position="373"/>
        <end position="609"/>
    </location>
</feature>
<dbReference type="GO" id="GO:0006935">
    <property type="term" value="P:chemotaxis"/>
    <property type="evidence" value="ECO:0007669"/>
    <property type="project" value="InterPro"/>
</dbReference>
<dbReference type="Pfam" id="PF00672">
    <property type="entry name" value="HAMP"/>
    <property type="match status" value="1"/>
</dbReference>
<dbReference type="Pfam" id="PF14827">
    <property type="entry name" value="dCache_3"/>
    <property type="match status" value="1"/>
</dbReference>
<dbReference type="Pfam" id="PF00015">
    <property type="entry name" value="MCPsignal"/>
    <property type="match status" value="1"/>
</dbReference>
<accession>A0A7W7Y3G8</accession>
<keyword evidence="5" id="KW-0812">Transmembrane</keyword>
<dbReference type="InterPro" id="IPR004089">
    <property type="entry name" value="MCPsignal_dom"/>
</dbReference>
<reference evidence="8 9" key="1">
    <citation type="submission" date="2020-08" db="EMBL/GenBank/DDBJ databases">
        <title>Genomic Encyclopedia of Type Strains, Phase IV (KMG-IV): sequencing the most valuable type-strain genomes for metagenomic binning, comparative biology and taxonomic classification.</title>
        <authorList>
            <person name="Goeker M."/>
        </authorList>
    </citation>
    <scope>NUCLEOTIDE SEQUENCE [LARGE SCALE GENOMIC DNA]</scope>
    <source>
        <strain evidence="8 9">DSM 22071</strain>
    </source>
</reference>
<keyword evidence="5" id="KW-0472">Membrane</keyword>